<proteinExistence type="predicted"/>
<dbReference type="EMBL" id="JADOES010000027">
    <property type="protein sequence ID" value="MBT9316490.1"/>
    <property type="molecule type" value="Genomic_DNA"/>
</dbReference>
<name>A0A947DGH1_9CYAN</name>
<evidence type="ECO:0000313" key="3">
    <source>
        <dbReference type="EMBL" id="MBT9316490.1"/>
    </source>
</evidence>
<dbReference type="RefSeq" id="WP_215609556.1">
    <property type="nucleotide sequence ID" value="NZ_JADOES010000027.1"/>
</dbReference>
<comment type="caution">
    <text evidence="3">The sequence shown here is derived from an EMBL/GenBank/DDBJ whole genome shotgun (WGS) entry which is preliminary data.</text>
</comment>
<evidence type="ECO:0000313" key="4">
    <source>
        <dbReference type="Proteomes" id="UP000717364"/>
    </source>
</evidence>
<sequence>MTDIELGPHLHDRATRGEQLTSEEQQQLDAWYAEQDVAEMSLLQEPDSPTNLATIHLQIETVLSQLAAVAEHIQQLTSENQQLRTEISVLQQQLVSAQSA</sequence>
<dbReference type="Proteomes" id="UP000717364">
    <property type="component" value="Unassembled WGS sequence"/>
</dbReference>
<organism evidence="3 4">
    <name type="scientific">Leptothoe spongobia TAU-MAC 1115</name>
    <dbReference type="NCBI Taxonomy" id="1967444"/>
    <lineage>
        <taxon>Bacteria</taxon>
        <taxon>Bacillati</taxon>
        <taxon>Cyanobacteriota</taxon>
        <taxon>Cyanophyceae</taxon>
        <taxon>Nodosilineales</taxon>
        <taxon>Cymatolegaceae</taxon>
        <taxon>Leptothoe</taxon>
        <taxon>Leptothoe spongobia</taxon>
    </lineage>
</organism>
<feature type="region of interest" description="Disordered" evidence="2">
    <location>
        <begin position="1"/>
        <end position="26"/>
    </location>
</feature>
<evidence type="ECO:0000256" key="1">
    <source>
        <dbReference type="SAM" id="Coils"/>
    </source>
</evidence>
<keyword evidence="4" id="KW-1185">Reference proteome</keyword>
<keyword evidence="1" id="KW-0175">Coiled coil</keyword>
<gene>
    <name evidence="3" type="ORF">IXB50_13755</name>
</gene>
<evidence type="ECO:0000256" key="2">
    <source>
        <dbReference type="SAM" id="MobiDB-lite"/>
    </source>
</evidence>
<reference evidence="3" key="2">
    <citation type="journal article" date="2021" name="Mar. Drugs">
        <title>Genome Reduction and Secondary Metabolism of the Marine Sponge-Associated Cyanobacterium Leptothoe.</title>
        <authorList>
            <person name="Konstantinou D."/>
            <person name="Popin R.V."/>
            <person name="Fewer D.P."/>
            <person name="Sivonen K."/>
            <person name="Gkelis S."/>
        </authorList>
    </citation>
    <scope>NUCLEOTIDE SEQUENCE</scope>
    <source>
        <strain evidence="3">TAU-MAC 1115</strain>
    </source>
</reference>
<accession>A0A947DGH1</accession>
<reference evidence="3" key="1">
    <citation type="submission" date="2020-11" db="EMBL/GenBank/DDBJ databases">
        <authorList>
            <person name="Konstantinou D."/>
            <person name="Gkelis S."/>
            <person name="Popin R."/>
            <person name="Fewer D."/>
            <person name="Sivonen K."/>
        </authorList>
    </citation>
    <scope>NUCLEOTIDE SEQUENCE</scope>
    <source>
        <strain evidence="3">TAU-MAC 1115</strain>
    </source>
</reference>
<dbReference type="AlphaFoldDB" id="A0A947DGH1"/>
<feature type="compositionally biased region" description="Basic and acidic residues" evidence="2">
    <location>
        <begin position="1"/>
        <end position="16"/>
    </location>
</feature>
<feature type="coiled-coil region" evidence="1">
    <location>
        <begin position="66"/>
        <end position="100"/>
    </location>
</feature>
<protein>
    <submittedName>
        <fullName evidence="3">Uncharacterized protein</fullName>
    </submittedName>
</protein>